<keyword evidence="6 9" id="KW-1133">Transmembrane helix</keyword>
<dbReference type="PANTHER" id="PTHR43394">
    <property type="entry name" value="ATP-DEPENDENT PERMEASE MDL1, MITOCHONDRIAL"/>
    <property type="match status" value="1"/>
</dbReference>
<dbReference type="InterPro" id="IPR003439">
    <property type="entry name" value="ABC_transporter-like_ATP-bd"/>
</dbReference>
<dbReference type="GO" id="GO:0006508">
    <property type="term" value="P:proteolysis"/>
    <property type="evidence" value="ECO:0007669"/>
    <property type="project" value="InterPro"/>
</dbReference>
<dbReference type="GO" id="GO:0005524">
    <property type="term" value="F:ATP binding"/>
    <property type="evidence" value="ECO:0007669"/>
    <property type="project" value="UniProtKB-KW"/>
</dbReference>
<dbReference type="PROSITE" id="PS50990">
    <property type="entry name" value="PEPTIDASE_C39"/>
    <property type="match status" value="1"/>
</dbReference>
<feature type="region of interest" description="Disordered" evidence="8">
    <location>
        <begin position="707"/>
        <end position="731"/>
    </location>
</feature>
<evidence type="ECO:0000256" key="2">
    <source>
        <dbReference type="ARBA" id="ARBA00022692"/>
    </source>
</evidence>
<dbReference type="InterPro" id="IPR011527">
    <property type="entry name" value="ABC1_TM_dom"/>
</dbReference>
<feature type="compositionally biased region" description="Basic and acidic residues" evidence="8">
    <location>
        <begin position="713"/>
        <end position="731"/>
    </location>
</feature>
<dbReference type="SMART" id="SM00382">
    <property type="entry name" value="AAA"/>
    <property type="match status" value="1"/>
</dbReference>
<dbReference type="Proteomes" id="UP000264071">
    <property type="component" value="Unassembled WGS sequence"/>
</dbReference>
<reference evidence="13 14" key="1">
    <citation type="journal article" date="2018" name="Nat. Biotechnol.">
        <title>A standardized bacterial taxonomy based on genome phylogeny substantially revises the tree of life.</title>
        <authorList>
            <person name="Parks D.H."/>
            <person name="Chuvochina M."/>
            <person name="Waite D.W."/>
            <person name="Rinke C."/>
            <person name="Skarshewski A."/>
            <person name="Chaumeil P.A."/>
            <person name="Hugenholtz P."/>
        </authorList>
    </citation>
    <scope>NUCLEOTIDE SEQUENCE [LARGE SCALE GENOMIC DNA]</scope>
    <source>
        <strain evidence="13">UBA8844</strain>
    </source>
</reference>
<evidence type="ECO:0000256" key="9">
    <source>
        <dbReference type="SAM" id="Phobius"/>
    </source>
</evidence>
<gene>
    <name evidence="13" type="ORF">DGD08_17380</name>
</gene>
<dbReference type="PROSITE" id="PS50929">
    <property type="entry name" value="ABC_TM1F"/>
    <property type="match status" value="1"/>
</dbReference>
<dbReference type="PROSITE" id="PS50893">
    <property type="entry name" value="ABC_TRANSPORTER_2"/>
    <property type="match status" value="1"/>
</dbReference>
<evidence type="ECO:0000313" key="13">
    <source>
        <dbReference type="EMBL" id="HCT58975.1"/>
    </source>
</evidence>
<feature type="domain" description="ABC transporter" evidence="10">
    <location>
        <begin position="491"/>
        <end position="723"/>
    </location>
</feature>
<name>A0A3D4VD09_9BACT</name>
<feature type="transmembrane region" description="Helical" evidence="9">
    <location>
        <begin position="201"/>
        <end position="221"/>
    </location>
</feature>
<keyword evidence="5" id="KW-0067">ATP-binding</keyword>
<dbReference type="SUPFAM" id="SSF52540">
    <property type="entry name" value="P-loop containing nucleoside triphosphate hydrolases"/>
    <property type="match status" value="1"/>
</dbReference>
<dbReference type="GO" id="GO:0015421">
    <property type="term" value="F:ABC-type oligopeptide transporter activity"/>
    <property type="evidence" value="ECO:0007669"/>
    <property type="project" value="TreeGrafter"/>
</dbReference>
<evidence type="ECO:0000256" key="5">
    <source>
        <dbReference type="ARBA" id="ARBA00022840"/>
    </source>
</evidence>
<dbReference type="GO" id="GO:0008233">
    <property type="term" value="F:peptidase activity"/>
    <property type="evidence" value="ECO:0007669"/>
    <property type="project" value="InterPro"/>
</dbReference>
<keyword evidence="4" id="KW-0378">Hydrolase</keyword>
<sequence>MTRPQRVVPIRQLSETECGPACLAMLLTYFGRRTSLQHLRDQLNAGRDGLSVAELVKVAHAEGLLAYGRHVTVDDLATLKLPALLHWRERHFVLLESLTQTHAVIVDPAAGYRRVPLNAMEQDLSGTAVEFEIGQHFETRHVVDTNPLLRYLRWLFEPTVTRKYLLVAIVASLVLQLFGLLVPAATAILVDSTIAWSRRGLVPVVAAIVCMVISRIGVSVIRGHVIARLQRTIDGHVSLQFFDHLLRLPHQFFLQRTTGDLLQRVHGNTAIRELFTTQLIGASLDAPMALGFLAILFVMSPPLAVLALASAAAQIAVLVFAMRRQRELAVRVLAARADEQGRTIETLTGIAFVKAVAAESGMLARWRQAFQHHQQTTFETTLLATGIEALLGGLRLATPLTALVMGMAAVNSGSLSLGQMLAATTLVASFTQPVLALMQSAQQLQTAGAYIERVMDVLDSSPEVASDLPAHTQISAPVLPAKIRGHSGRRLACQALEFRFSSGSRPAFEDVGFEIEPGGSLGIIGPTGSGKSTLAKVLMGLWMPTGGELLHDGEPFQAHRQRFRSRTGAVLQEFDVFSGTIRENIALAIPDATLSAVKRAAMLACLDDDIAQMPMGYHTQIGDRGVALSGGQRQRLALARALLHEPDLLVLDEATSHLDERTEKTVNARVAELGCTRVIVSHRLNVVGDVDWLLVMKDGRVVASGTPRGVLGSHRETMEQSRLMEEHRKAG</sequence>
<keyword evidence="3" id="KW-0547">Nucleotide-binding</keyword>
<dbReference type="AlphaFoldDB" id="A0A3D4VD09"/>
<evidence type="ECO:0000256" key="3">
    <source>
        <dbReference type="ARBA" id="ARBA00022741"/>
    </source>
</evidence>
<comment type="caution">
    <text evidence="13">The sequence shown here is derived from an EMBL/GenBank/DDBJ whole genome shotgun (WGS) entry which is preliminary data.</text>
</comment>
<dbReference type="CDD" id="cd18779">
    <property type="entry name" value="ABC_6TM_T1SS_like"/>
    <property type="match status" value="1"/>
</dbReference>
<dbReference type="Pfam" id="PF03412">
    <property type="entry name" value="Peptidase_C39"/>
    <property type="match status" value="1"/>
</dbReference>
<organism evidence="13 14">
    <name type="scientific">Gemmatimonas aurantiaca</name>
    <dbReference type="NCBI Taxonomy" id="173480"/>
    <lineage>
        <taxon>Bacteria</taxon>
        <taxon>Pseudomonadati</taxon>
        <taxon>Gemmatimonadota</taxon>
        <taxon>Gemmatimonadia</taxon>
        <taxon>Gemmatimonadales</taxon>
        <taxon>Gemmatimonadaceae</taxon>
        <taxon>Gemmatimonas</taxon>
    </lineage>
</organism>
<dbReference type="InterPro" id="IPR036640">
    <property type="entry name" value="ABC1_TM_sf"/>
</dbReference>
<evidence type="ECO:0000256" key="7">
    <source>
        <dbReference type="ARBA" id="ARBA00023136"/>
    </source>
</evidence>
<dbReference type="InterPro" id="IPR017871">
    <property type="entry name" value="ABC_transporter-like_CS"/>
</dbReference>
<evidence type="ECO:0000259" key="12">
    <source>
        <dbReference type="PROSITE" id="PS50990"/>
    </source>
</evidence>
<dbReference type="InterPro" id="IPR039421">
    <property type="entry name" value="Type_1_exporter"/>
</dbReference>
<dbReference type="Pfam" id="PF00664">
    <property type="entry name" value="ABC_membrane"/>
    <property type="match status" value="1"/>
</dbReference>
<feature type="domain" description="Peptidase C39" evidence="12">
    <location>
        <begin position="12"/>
        <end position="131"/>
    </location>
</feature>
<dbReference type="InterPro" id="IPR003593">
    <property type="entry name" value="AAA+_ATPase"/>
</dbReference>
<dbReference type="SUPFAM" id="SSF90123">
    <property type="entry name" value="ABC transporter transmembrane region"/>
    <property type="match status" value="1"/>
</dbReference>
<dbReference type="Pfam" id="PF00005">
    <property type="entry name" value="ABC_tran"/>
    <property type="match status" value="1"/>
</dbReference>
<evidence type="ECO:0000256" key="8">
    <source>
        <dbReference type="SAM" id="MobiDB-lite"/>
    </source>
</evidence>
<feature type="domain" description="ABC transmembrane type-1" evidence="11">
    <location>
        <begin position="166"/>
        <end position="446"/>
    </location>
</feature>
<accession>A0A3D4VD09</accession>
<dbReference type="PROSITE" id="PS00211">
    <property type="entry name" value="ABC_TRANSPORTER_1"/>
    <property type="match status" value="1"/>
</dbReference>
<dbReference type="OMA" id="YSYPFIQ"/>
<proteinExistence type="predicted"/>
<evidence type="ECO:0000256" key="6">
    <source>
        <dbReference type="ARBA" id="ARBA00022989"/>
    </source>
</evidence>
<evidence type="ECO:0000256" key="4">
    <source>
        <dbReference type="ARBA" id="ARBA00022801"/>
    </source>
</evidence>
<dbReference type="GO" id="GO:0016887">
    <property type="term" value="F:ATP hydrolysis activity"/>
    <property type="evidence" value="ECO:0007669"/>
    <property type="project" value="InterPro"/>
</dbReference>
<comment type="subcellular location">
    <subcellularLocation>
        <location evidence="1">Cell membrane</location>
        <topology evidence="1">Multi-pass membrane protein</topology>
    </subcellularLocation>
</comment>
<dbReference type="InterPro" id="IPR027417">
    <property type="entry name" value="P-loop_NTPase"/>
</dbReference>
<protein>
    <submittedName>
        <fullName evidence="13">Peptidase domain-containing ABC transporter</fullName>
    </submittedName>
</protein>
<dbReference type="Gene3D" id="3.90.70.10">
    <property type="entry name" value="Cysteine proteinases"/>
    <property type="match status" value="1"/>
</dbReference>
<dbReference type="Gene3D" id="3.40.50.300">
    <property type="entry name" value="P-loop containing nucleotide triphosphate hydrolases"/>
    <property type="match status" value="1"/>
</dbReference>
<dbReference type="EMBL" id="DPIY01000012">
    <property type="protein sequence ID" value="HCT58975.1"/>
    <property type="molecule type" value="Genomic_DNA"/>
</dbReference>
<evidence type="ECO:0000313" key="14">
    <source>
        <dbReference type="Proteomes" id="UP000264071"/>
    </source>
</evidence>
<evidence type="ECO:0000259" key="10">
    <source>
        <dbReference type="PROSITE" id="PS50893"/>
    </source>
</evidence>
<keyword evidence="2 9" id="KW-0812">Transmembrane</keyword>
<dbReference type="GO" id="GO:0005886">
    <property type="term" value="C:plasma membrane"/>
    <property type="evidence" value="ECO:0007669"/>
    <property type="project" value="UniProtKB-SubCell"/>
</dbReference>
<dbReference type="Gene3D" id="1.20.1560.10">
    <property type="entry name" value="ABC transporter type 1, transmembrane domain"/>
    <property type="match status" value="1"/>
</dbReference>
<evidence type="ECO:0000256" key="1">
    <source>
        <dbReference type="ARBA" id="ARBA00004651"/>
    </source>
</evidence>
<dbReference type="InterPro" id="IPR005074">
    <property type="entry name" value="Peptidase_C39"/>
</dbReference>
<evidence type="ECO:0000259" key="11">
    <source>
        <dbReference type="PROSITE" id="PS50929"/>
    </source>
</evidence>
<keyword evidence="7 9" id="KW-0472">Membrane</keyword>
<feature type="transmembrane region" description="Helical" evidence="9">
    <location>
        <begin position="164"/>
        <end position="189"/>
    </location>
</feature>
<dbReference type="PANTHER" id="PTHR43394:SF1">
    <property type="entry name" value="ATP-BINDING CASSETTE SUB-FAMILY B MEMBER 10, MITOCHONDRIAL"/>
    <property type="match status" value="1"/>
</dbReference>